<dbReference type="AlphaFoldDB" id="A0A7X1C6U4"/>
<dbReference type="EMBL" id="JAARRG010000005">
    <property type="protein sequence ID" value="MBC1486305.1"/>
    <property type="molecule type" value="Genomic_DNA"/>
</dbReference>
<sequence length="94" mass="10504">MAKIKISQSKMNSYATNFGDCAEELDYYPLKEGNMPYSQSNSINGLRENILQLVLSVENFGSAAQQDAIRIKQMGEAFAEKDKDLSGHIQLEVQ</sequence>
<gene>
    <name evidence="1" type="ORF">HB897_08715</name>
</gene>
<reference evidence="1 2" key="1">
    <citation type="submission" date="2020-03" db="EMBL/GenBank/DDBJ databases">
        <title>Soil Listeria distribution.</title>
        <authorList>
            <person name="Liao J."/>
            <person name="Wiedmann M."/>
        </authorList>
    </citation>
    <scope>NUCLEOTIDE SEQUENCE [LARGE SCALE GENOMIC DNA]</scope>
    <source>
        <strain evidence="1 2">FSL L7-1560</strain>
    </source>
</reference>
<evidence type="ECO:0000313" key="1">
    <source>
        <dbReference type="EMBL" id="MBC1486305.1"/>
    </source>
</evidence>
<protein>
    <submittedName>
        <fullName evidence="1">DUF3130 family protein</fullName>
    </submittedName>
</protein>
<comment type="caution">
    <text evidence="1">The sequence shown here is derived from an EMBL/GenBank/DDBJ whole genome shotgun (WGS) entry which is preliminary data.</text>
</comment>
<organism evidence="1 2">
    <name type="scientific">Listeria seeligeri</name>
    <dbReference type="NCBI Taxonomy" id="1640"/>
    <lineage>
        <taxon>Bacteria</taxon>
        <taxon>Bacillati</taxon>
        <taxon>Bacillota</taxon>
        <taxon>Bacilli</taxon>
        <taxon>Bacillales</taxon>
        <taxon>Listeriaceae</taxon>
        <taxon>Listeria</taxon>
    </lineage>
</organism>
<accession>A0A7X1C6U4</accession>
<dbReference type="RefSeq" id="WP_139591043.1">
    <property type="nucleotide sequence ID" value="NZ_CP034772.1"/>
</dbReference>
<dbReference type="Proteomes" id="UP000523362">
    <property type="component" value="Unassembled WGS sequence"/>
</dbReference>
<evidence type="ECO:0000313" key="2">
    <source>
        <dbReference type="Proteomes" id="UP000523362"/>
    </source>
</evidence>
<name>A0A7X1C6U4_LISSE</name>
<dbReference type="NCBIfam" id="TIGR04197">
    <property type="entry name" value="T7SS_SACOL2603"/>
    <property type="match status" value="1"/>
</dbReference>
<dbReference type="Pfam" id="PF11328">
    <property type="entry name" value="DUF3130"/>
    <property type="match status" value="1"/>
</dbReference>
<dbReference type="InterPro" id="IPR021477">
    <property type="entry name" value="TVIIS_effector_SACOL2603_fam"/>
</dbReference>
<proteinExistence type="predicted"/>